<sequence length="232" mass="27206">MKQTFFFALLMICLSQTTIAQIEIKITKFNKDSFDIEFPKDAQLEMNKTYQFILKTNITEEDNLYDNISDTKIKNDKIIQHVFNYHEFSFDIAKYNRKKEATILAHKIIFIKGTKYIVKLDGKTITRHEPNNVTPNSKFEIELTSETEDVNSLKVSEPVILYWMNNQSSFKKIELVNLKASVDLSNESNLKNAKTNQKFNYLILLLPQVSNGKTQLLSESQQERMYIMMYKE</sequence>
<organism evidence="2 3">
    <name type="scientific">Limnovirga soli</name>
    <dbReference type="NCBI Taxonomy" id="2656915"/>
    <lineage>
        <taxon>Bacteria</taxon>
        <taxon>Pseudomonadati</taxon>
        <taxon>Bacteroidota</taxon>
        <taxon>Chitinophagia</taxon>
        <taxon>Chitinophagales</taxon>
        <taxon>Chitinophagaceae</taxon>
        <taxon>Limnovirga</taxon>
    </lineage>
</organism>
<evidence type="ECO:0000313" key="3">
    <source>
        <dbReference type="Proteomes" id="UP000598971"/>
    </source>
</evidence>
<evidence type="ECO:0000256" key="1">
    <source>
        <dbReference type="SAM" id="SignalP"/>
    </source>
</evidence>
<comment type="caution">
    <text evidence="2">The sequence shown here is derived from an EMBL/GenBank/DDBJ whole genome shotgun (WGS) entry which is preliminary data.</text>
</comment>
<evidence type="ECO:0000313" key="2">
    <source>
        <dbReference type="EMBL" id="NNV56063.1"/>
    </source>
</evidence>
<dbReference type="RefSeq" id="WP_171608002.1">
    <property type="nucleotide sequence ID" value="NZ_WHPF01000007.1"/>
</dbReference>
<reference evidence="2" key="1">
    <citation type="submission" date="2019-10" db="EMBL/GenBank/DDBJ databases">
        <title>Draft genome sequence of Panacibacter sp. KCS-6.</title>
        <authorList>
            <person name="Yim K.J."/>
        </authorList>
    </citation>
    <scope>NUCLEOTIDE SEQUENCE</scope>
    <source>
        <strain evidence="2">KCS-6</strain>
    </source>
</reference>
<name>A0A8J8FFN7_9BACT</name>
<keyword evidence="1" id="KW-0732">Signal</keyword>
<feature type="signal peptide" evidence="1">
    <location>
        <begin position="1"/>
        <end position="20"/>
    </location>
</feature>
<keyword evidence="3" id="KW-1185">Reference proteome</keyword>
<gene>
    <name evidence="2" type="ORF">GD597_11385</name>
</gene>
<dbReference type="AlphaFoldDB" id="A0A8J8FFN7"/>
<feature type="chain" id="PRO_5035289108" evidence="1">
    <location>
        <begin position="21"/>
        <end position="232"/>
    </location>
</feature>
<protein>
    <submittedName>
        <fullName evidence="2">Uncharacterized protein</fullName>
    </submittedName>
</protein>
<dbReference type="EMBL" id="WHPF01000007">
    <property type="protein sequence ID" value="NNV56063.1"/>
    <property type="molecule type" value="Genomic_DNA"/>
</dbReference>
<dbReference type="Proteomes" id="UP000598971">
    <property type="component" value="Unassembled WGS sequence"/>
</dbReference>
<accession>A0A8J8FFN7</accession>
<proteinExistence type="predicted"/>